<keyword evidence="3" id="KW-0732">Signal</keyword>
<dbReference type="GO" id="GO:0006508">
    <property type="term" value="P:proteolysis"/>
    <property type="evidence" value="ECO:0007669"/>
    <property type="project" value="UniProtKB-KW"/>
</dbReference>
<evidence type="ECO:0000313" key="7">
    <source>
        <dbReference type="Proteomes" id="UP000267654"/>
    </source>
</evidence>
<dbReference type="PANTHER" id="PTHR11802">
    <property type="entry name" value="SERINE PROTEASE FAMILY S10 SERINE CARBOXYPEPTIDASE"/>
    <property type="match status" value="1"/>
</dbReference>
<comment type="caution">
    <text evidence="6">The sequence shown here is derived from an EMBL/GenBank/DDBJ whole genome shotgun (WGS) entry which is preliminary data.</text>
</comment>
<dbReference type="GO" id="GO:0004185">
    <property type="term" value="F:serine-type carboxypeptidase activity"/>
    <property type="evidence" value="ECO:0007669"/>
    <property type="project" value="InterPro"/>
</dbReference>
<gene>
    <name evidence="6" type="ORF">DRI96_02455</name>
</gene>
<evidence type="ECO:0000256" key="2">
    <source>
        <dbReference type="ARBA" id="ARBA00022670"/>
    </source>
</evidence>
<keyword evidence="4" id="KW-0378">Hydrolase</keyword>
<dbReference type="InterPro" id="IPR018202">
    <property type="entry name" value="Ser_caboxypep_ser_AS"/>
</dbReference>
<dbReference type="PROSITE" id="PS00131">
    <property type="entry name" value="CARBOXYPEPT_SER_SER"/>
    <property type="match status" value="1"/>
</dbReference>
<dbReference type="Pfam" id="PF00450">
    <property type="entry name" value="Peptidase_S10"/>
    <property type="match status" value="1"/>
</dbReference>
<dbReference type="InterPro" id="IPR029058">
    <property type="entry name" value="AB_hydrolase_fold"/>
</dbReference>
<feature type="non-terminal residue" evidence="6">
    <location>
        <position position="1"/>
    </location>
</feature>
<dbReference type="InterPro" id="IPR001563">
    <property type="entry name" value="Peptidase_S10"/>
</dbReference>
<evidence type="ECO:0000256" key="5">
    <source>
        <dbReference type="ARBA" id="ARBA00023180"/>
    </source>
</evidence>
<keyword evidence="1" id="KW-0121">Carboxypeptidase</keyword>
<dbReference type="PANTHER" id="PTHR11802:SF3">
    <property type="entry name" value="RETINOID-INDUCIBLE SERINE CARBOXYPEPTIDASE"/>
    <property type="match status" value="1"/>
</dbReference>
<reference evidence="6 7" key="1">
    <citation type="submission" date="2018-06" db="EMBL/GenBank/DDBJ databases">
        <title>Extensive metabolic versatility and redundancy in microbially diverse, dynamic hydrothermal sediments.</title>
        <authorList>
            <person name="Dombrowski N."/>
            <person name="Teske A."/>
            <person name="Baker B.J."/>
        </authorList>
    </citation>
    <scope>NUCLEOTIDE SEQUENCE [LARGE SCALE GENOMIC DNA]</scope>
    <source>
        <strain evidence="6">B19_G9</strain>
    </source>
</reference>
<dbReference type="AlphaFoldDB" id="A0A662DDA8"/>
<keyword evidence="2" id="KW-0645">Protease</keyword>
<keyword evidence="5" id="KW-0325">Glycoprotein</keyword>
<proteinExistence type="predicted"/>
<accession>A0A662DDA8</accession>
<evidence type="ECO:0000256" key="3">
    <source>
        <dbReference type="ARBA" id="ARBA00022729"/>
    </source>
</evidence>
<organism evidence="6 7">
    <name type="scientific">Aerophobetes bacterium</name>
    <dbReference type="NCBI Taxonomy" id="2030807"/>
    <lineage>
        <taxon>Bacteria</taxon>
        <taxon>Candidatus Aerophobota</taxon>
    </lineage>
</organism>
<dbReference type="Gene3D" id="3.40.50.1820">
    <property type="entry name" value="alpha/beta hydrolase"/>
    <property type="match status" value="1"/>
</dbReference>
<dbReference type="EMBL" id="QMQB01000070">
    <property type="protein sequence ID" value="RLE13784.1"/>
    <property type="molecule type" value="Genomic_DNA"/>
</dbReference>
<evidence type="ECO:0000313" key="6">
    <source>
        <dbReference type="EMBL" id="RLE13784.1"/>
    </source>
</evidence>
<sequence>KILSYTATAGFIPIREKKTNQVTANIFFISYTKDGVKNTSTRPLTFAFNGGPGAASMFLHLGAFGPRIAPRSPDGTALLPPPYKVMDNPNTLLDFTDLVFIDPVGTGYSHTVGDYDPHHFWGVKEDILSVTEFIRQFLTSQGRLLSPIFIMGESYGGVRSAGLAKYLQNTGIYPLGIIMISPVLDLENIQWSSMGDRAILLTIPTYTAIAWYHKKIAPRLQGENLATVLEEVRTWTRDELLPAFWEGNAISAEKKQAIAKRMAEYIGVPQEWILQQNFRIREDDYAGEILRKEGKSISVYDGRVTALGPYTGDENDQIMFNYSGPLKTAIVSYLRRELNFTTDREYMSGNPQVYLDWNWESGRQPAISPDTINPGYPDAGPFLAQALSRCSFLKVFIASGVFDLECPYDSVVYSINHLNLPPERLRNITIKIYPGGHMVYMNPIAQRKLKNDLKEFYRQVLMENRV</sequence>
<dbReference type="SUPFAM" id="SSF53474">
    <property type="entry name" value="alpha/beta-Hydrolases"/>
    <property type="match status" value="1"/>
</dbReference>
<dbReference type="Proteomes" id="UP000267654">
    <property type="component" value="Unassembled WGS sequence"/>
</dbReference>
<evidence type="ECO:0000256" key="4">
    <source>
        <dbReference type="ARBA" id="ARBA00022801"/>
    </source>
</evidence>
<evidence type="ECO:0000256" key="1">
    <source>
        <dbReference type="ARBA" id="ARBA00022645"/>
    </source>
</evidence>
<protein>
    <submittedName>
        <fullName evidence="6">Peptidase S10</fullName>
    </submittedName>
</protein>
<name>A0A662DDA8_UNCAE</name>